<dbReference type="Gene3D" id="3.50.50.60">
    <property type="entry name" value="FAD/NAD(P)-binding domain"/>
    <property type="match status" value="1"/>
</dbReference>
<keyword evidence="7" id="KW-1185">Reference proteome</keyword>
<evidence type="ECO:0000256" key="1">
    <source>
        <dbReference type="ARBA" id="ARBA00022630"/>
    </source>
</evidence>
<protein>
    <recommendedName>
        <fullName evidence="5">FAD-binding domain-containing protein</fullName>
    </recommendedName>
</protein>
<dbReference type="GO" id="GO:0004497">
    <property type="term" value="F:monooxygenase activity"/>
    <property type="evidence" value="ECO:0007669"/>
    <property type="project" value="UniProtKB-KW"/>
</dbReference>
<feature type="domain" description="FAD-binding" evidence="5">
    <location>
        <begin position="171"/>
        <end position="350"/>
    </location>
</feature>
<evidence type="ECO:0000256" key="2">
    <source>
        <dbReference type="ARBA" id="ARBA00022827"/>
    </source>
</evidence>
<keyword evidence="3" id="KW-0560">Oxidoreductase</keyword>
<comment type="caution">
    <text evidence="6">The sequence shown here is derived from an EMBL/GenBank/DDBJ whole genome shotgun (WGS) entry which is preliminary data.</text>
</comment>
<dbReference type="GO" id="GO:0071949">
    <property type="term" value="F:FAD binding"/>
    <property type="evidence" value="ECO:0007669"/>
    <property type="project" value="InterPro"/>
</dbReference>
<gene>
    <name evidence="6" type="ORF">TrLO_g14220</name>
</gene>
<evidence type="ECO:0000259" key="5">
    <source>
        <dbReference type="Pfam" id="PF01494"/>
    </source>
</evidence>
<proteinExistence type="predicted"/>
<evidence type="ECO:0000256" key="4">
    <source>
        <dbReference type="ARBA" id="ARBA00023033"/>
    </source>
</evidence>
<dbReference type="SUPFAM" id="SSF51905">
    <property type="entry name" value="FAD/NAD(P)-binding domain"/>
    <property type="match status" value="1"/>
</dbReference>
<keyword evidence="2" id="KW-0274">FAD</keyword>
<evidence type="ECO:0000313" key="6">
    <source>
        <dbReference type="EMBL" id="GMH98920.1"/>
    </source>
</evidence>
<evidence type="ECO:0000256" key="3">
    <source>
        <dbReference type="ARBA" id="ARBA00023002"/>
    </source>
</evidence>
<dbReference type="PRINTS" id="PR00420">
    <property type="entry name" value="RNGMNOXGNASE"/>
</dbReference>
<dbReference type="EMBL" id="BRXW01000001">
    <property type="protein sequence ID" value="GMH98920.1"/>
    <property type="molecule type" value="Genomic_DNA"/>
</dbReference>
<dbReference type="PANTHER" id="PTHR46972">
    <property type="entry name" value="MONOOXYGENASE ASQM-RELATED"/>
    <property type="match status" value="1"/>
</dbReference>
<name>A0A9W7C6I5_9STRA</name>
<dbReference type="AlphaFoldDB" id="A0A9W7C6I5"/>
<sequence>MSSPSPKIAIIGGGLGGLSTLLSLLKNDFTNVTCYERDQHFNDRMNGYGLTLSYNPKGPLAKLGILEKVARSDCKSREHYVFTSTGTLLGYFGNTYRSWSHFKTGQRGNLRVPRQLLRKIIIDSIQIECTRLGVNVEDVLVWGKDLNCLKISEGGLVEVLFKDTTREQGIEILVGADGVRSNVMKHLNSIVQNPPLPPPSGSYLGVFLVIGLSKLNHPLLFESGFYTVDGSARLFLMPFKEGETMWQLSFRCENWEEAERIKRSGVEGILNFVKGIVNTWHSPIPELISDTEIKTIWGTGLVDRNPSPINVKGVKGRVVVIGDGMHAMSPFKGQGANQALTDGPALVEKLKGCKNIHAALLNFEREMIDRTKIKVKDSRKAAGFLHSEKVLSEDEVFAGVKSADVPRLLEELRKRNIGAETDDLEGAIKQVMNELGVVCEGFEEGFVKPKLNEEDMLITQKMALEGDMPGIRRMSILNPMLLHGKDGEGRSLIRLACEGEGEQVSEVMVKWLVEEARVELSEDVLEALEKKNEALRAWLAERL</sequence>
<evidence type="ECO:0000313" key="7">
    <source>
        <dbReference type="Proteomes" id="UP001165122"/>
    </source>
</evidence>
<dbReference type="InterPro" id="IPR002938">
    <property type="entry name" value="FAD-bd"/>
</dbReference>
<dbReference type="Pfam" id="PF01494">
    <property type="entry name" value="FAD_binding_3"/>
    <property type="match status" value="1"/>
</dbReference>
<organism evidence="6 7">
    <name type="scientific">Triparma laevis f. longispina</name>
    <dbReference type="NCBI Taxonomy" id="1714387"/>
    <lineage>
        <taxon>Eukaryota</taxon>
        <taxon>Sar</taxon>
        <taxon>Stramenopiles</taxon>
        <taxon>Ochrophyta</taxon>
        <taxon>Bolidophyceae</taxon>
        <taxon>Parmales</taxon>
        <taxon>Triparmaceae</taxon>
        <taxon>Triparma</taxon>
    </lineage>
</organism>
<dbReference type="InterPro" id="IPR036188">
    <property type="entry name" value="FAD/NAD-bd_sf"/>
</dbReference>
<accession>A0A9W7C6I5</accession>
<dbReference type="OrthoDB" id="655030at2759"/>
<keyword evidence="4" id="KW-0503">Monooxygenase</keyword>
<reference evidence="7" key="1">
    <citation type="journal article" date="2023" name="Commun. Biol.">
        <title>Genome analysis of Parmales, the sister group of diatoms, reveals the evolutionary specialization of diatoms from phago-mixotrophs to photoautotrophs.</title>
        <authorList>
            <person name="Ban H."/>
            <person name="Sato S."/>
            <person name="Yoshikawa S."/>
            <person name="Yamada K."/>
            <person name="Nakamura Y."/>
            <person name="Ichinomiya M."/>
            <person name="Sato N."/>
            <person name="Blanc-Mathieu R."/>
            <person name="Endo H."/>
            <person name="Kuwata A."/>
            <person name="Ogata H."/>
        </authorList>
    </citation>
    <scope>NUCLEOTIDE SEQUENCE [LARGE SCALE GENOMIC DNA]</scope>
    <source>
        <strain evidence="7">NIES 3700</strain>
    </source>
</reference>
<dbReference type="PANTHER" id="PTHR46972:SF1">
    <property type="entry name" value="FAD DEPENDENT OXIDOREDUCTASE DOMAIN-CONTAINING PROTEIN"/>
    <property type="match status" value="1"/>
</dbReference>
<dbReference type="Proteomes" id="UP001165122">
    <property type="component" value="Unassembled WGS sequence"/>
</dbReference>
<keyword evidence="1" id="KW-0285">Flavoprotein</keyword>